<accession>A0ABT1YAQ5</accession>
<evidence type="ECO:0000256" key="5">
    <source>
        <dbReference type="ARBA" id="ARBA00022692"/>
    </source>
</evidence>
<feature type="transmembrane region" description="Helical" evidence="9">
    <location>
        <begin position="131"/>
        <end position="150"/>
    </location>
</feature>
<keyword evidence="4" id="KW-0050">Antiport</keyword>
<evidence type="ECO:0000256" key="3">
    <source>
        <dbReference type="ARBA" id="ARBA00022448"/>
    </source>
</evidence>
<evidence type="ECO:0000256" key="7">
    <source>
        <dbReference type="ARBA" id="ARBA00023065"/>
    </source>
</evidence>
<feature type="domain" description="Cation/H+ exchanger transmembrane" evidence="10">
    <location>
        <begin position="15"/>
        <end position="394"/>
    </location>
</feature>
<evidence type="ECO:0000256" key="4">
    <source>
        <dbReference type="ARBA" id="ARBA00022449"/>
    </source>
</evidence>
<dbReference type="Pfam" id="PF00999">
    <property type="entry name" value="Na_H_Exchanger"/>
    <property type="match status" value="1"/>
</dbReference>
<evidence type="ECO:0000313" key="12">
    <source>
        <dbReference type="Proteomes" id="UP001524944"/>
    </source>
</evidence>
<evidence type="ECO:0000256" key="1">
    <source>
        <dbReference type="ARBA" id="ARBA00004141"/>
    </source>
</evidence>
<gene>
    <name evidence="11" type="ORF">NVS47_16110</name>
</gene>
<dbReference type="EMBL" id="JANPWE010000016">
    <property type="protein sequence ID" value="MCR6547014.1"/>
    <property type="molecule type" value="Genomic_DNA"/>
</dbReference>
<evidence type="ECO:0000313" key="11">
    <source>
        <dbReference type="EMBL" id="MCR6547014.1"/>
    </source>
</evidence>
<keyword evidence="3" id="KW-0813">Transport</keyword>
<feature type="transmembrane region" description="Helical" evidence="9">
    <location>
        <begin position="100"/>
        <end position="125"/>
    </location>
</feature>
<protein>
    <submittedName>
        <fullName evidence="11">Cation:proton antiporter</fullName>
    </submittedName>
</protein>
<keyword evidence="7" id="KW-0406">Ion transport</keyword>
<evidence type="ECO:0000256" key="8">
    <source>
        <dbReference type="ARBA" id="ARBA00023136"/>
    </source>
</evidence>
<dbReference type="Proteomes" id="UP001524944">
    <property type="component" value="Unassembled WGS sequence"/>
</dbReference>
<feature type="transmembrane region" description="Helical" evidence="9">
    <location>
        <begin position="58"/>
        <end position="79"/>
    </location>
</feature>
<keyword evidence="8 9" id="KW-0472">Membrane</keyword>
<reference evidence="11 12" key="1">
    <citation type="submission" date="2022-08" db="EMBL/GenBank/DDBJ databases">
        <title>Proteogenomics of the novel Dehalobacterium formicoaceticum strain EZ94 highlights a key role of methyltransferases during anaerobic dichloromethane degradation.</title>
        <authorList>
            <person name="Wasmund K."/>
        </authorList>
    </citation>
    <scope>NUCLEOTIDE SEQUENCE [LARGE SCALE GENOMIC DNA]</scope>
    <source>
        <strain evidence="11 12">EZ94</strain>
    </source>
</reference>
<dbReference type="PANTHER" id="PTHR43562">
    <property type="entry name" value="NAPA-TYPE SODIUM/HYDROGEN ANTIPORTER"/>
    <property type="match status" value="1"/>
</dbReference>
<proteinExistence type="inferred from homology"/>
<feature type="transmembrane region" description="Helical" evidence="9">
    <location>
        <begin position="378"/>
        <end position="398"/>
    </location>
</feature>
<comment type="similarity">
    <text evidence="2">Belongs to the monovalent cation:proton antiporter 2 (CPA2) transporter (TC 2.A.37) family.</text>
</comment>
<evidence type="ECO:0000256" key="6">
    <source>
        <dbReference type="ARBA" id="ARBA00022989"/>
    </source>
</evidence>
<dbReference type="RefSeq" id="WP_257914180.1">
    <property type="nucleotide sequence ID" value="NZ_JANPWE010000016.1"/>
</dbReference>
<dbReference type="PANTHER" id="PTHR43562:SF1">
    <property type="entry name" value="NA(+)_H(+) ANTIPORTER YJBQ-RELATED"/>
    <property type="match status" value="1"/>
</dbReference>
<evidence type="ECO:0000256" key="9">
    <source>
        <dbReference type="SAM" id="Phobius"/>
    </source>
</evidence>
<organism evidence="11 12">
    <name type="scientific">Dehalobacterium formicoaceticum</name>
    <dbReference type="NCBI Taxonomy" id="51515"/>
    <lineage>
        <taxon>Bacteria</taxon>
        <taxon>Bacillati</taxon>
        <taxon>Bacillota</taxon>
        <taxon>Clostridia</taxon>
        <taxon>Eubacteriales</taxon>
        <taxon>Peptococcaceae</taxon>
        <taxon>Dehalobacterium</taxon>
    </lineage>
</organism>
<dbReference type="InterPro" id="IPR038770">
    <property type="entry name" value="Na+/solute_symporter_sf"/>
</dbReference>
<evidence type="ECO:0000259" key="10">
    <source>
        <dbReference type="Pfam" id="PF00999"/>
    </source>
</evidence>
<evidence type="ECO:0000256" key="2">
    <source>
        <dbReference type="ARBA" id="ARBA00005551"/>
    </source>
</evidence>
<feature type="transmembrane region" description="Helical" evidence="9">
    <location>
        <begin position="162"/>
        <end position="185"/>
    </location>
</feature>
<comment type="subcellular location">
    <subcellularLocation>
        <location evidence="1">Membrane</location>
        <topology evidence="1">Multi-pass membrane protein</topology>
    </subcellularLocation>
</comment>
<feature type="transmembrane region" description="Helical" evidence="9">
    <location>
        <begin position="6"/>
        <end position="25"/>
    </location>
</feature>
<feature type="transmembrane region" description="Helical" evidence="9">
    <location>
        <begin position="231"/>
        <end position="260"/>
    </location>
</feature>
<feature type="transmembrane region" description="Helical" evidence="9">
    <location>
        <begin position="30"/>
        <end position="46"/>
    </location>
</feature>
<feature type="transmembrane region" description="Helical" evidence="9">
    <location>
        <begin position="347"/>
        <end position="366"/>
    </location>
</feature>
<sequence>MTNEVTSYSSLLLIVLTATIVPLVVKKIKILAVPIVVGEIIAGIIIGKSGLNLIHGNISLDFLADFGFAFLMFLSGLEIDLKFLSIKKVNCQNQWYRTPLVLSSLLFLGTLMLGFCLVYVMGLFGVVSNKVIMTLILSTTSLGVVVPTLKEKKLLGTEYGQTILFSALVADFATMFLITLFVSWYSSNNSLHMLLISFIFFAFYIFYKIGHKIMKMKIIDELADGTSQIKVRIAFVLILAFISLAQILGVEMILGAFLAGVIVSSLNERGTSQIYNKLDAIGYGFFISIFFIRVGANFEVQTVLRNPKSIYLLPALLITAYLVKIVPSLILKLIFKLNFSWRETLAGGALLSSRISLIIAASSIGVRLGLVSNEINGAVILLAIITCTISPLLFNHLFHAHTK</sequence>
<dbReference type="Gene3D" id="1.20.1530.20">
    <property type="match status" value="1"/>
</dbReference>
<dbReference type="InterPro" id="IPR006153">
    <property type="entry name" value="Cation/H_exchanger_TM"/>
</dbReference>
<keyword evidence="5 9" id="KW-0812">Transmembrane</keyword>
<keyword evidence="6 9" id="KW-1133">Transmembrane helix</keyword>
<feature type="transmembrane region" description="Helical" evidence="9">
    <location>
        <begin position="280"/>
        <end position="298"/>
    </location>
</feature>
<feature type="transmembrane region" description="Helical" evidence="9">
    <location>
        <begin position="310"/>
        <end position="335"/>
    </location>
</feature>
<comment type="caution">
    <text evidence="11">The sequence shown here is derived from an EMBL/GenBank/DDBJ whole genome shotgun (WGS) entry which is preliminary data.</text>
</comment>
<keyword evidence="12" id="KW-1185">Reference proteome</keyword>
<name>A0ABT1YAQ5_9FIRM</name>
<feature type="transmembrane region" description="Helical" evidence="9">
    <location>
        <begin position="191"/>
        <end position="210"/>
    </location>
</feature>